<comment type="caution">
    <text evidence="7">The sequence shown here is derived from an EMBL/GenBank/DDBJ whole genome shotgun (WGS) entry which is preliminary data.</text>
</comment>
<dbReference type="PROSITE" id="PS51012">
    <property type="entry name" value="ABC_TM2"/>
    <property type="match status" value="1"/>
</dbReference>
<accession>A0A498H1T4</accession>
<evidence type="ECO:0000256" key="1">
    <source>
        <dbReference type="ARBA" id="ARBA00004141"/>
    </source>
</evidence>
<gene>
    <name evidence="7" type="ORF">ABH15_01880</name>
</gene>
<dbReference type="Pfam" id="PF01061">
    <property type="entry name" value="ABC2_membrane"/>
    <property type="match status" value="1"/>
</dbReference>
<keyword evidence="2 5" id="KW-0812">Transmembrane</keyword>
<dbReference type="AlphaFoldDB" id="A0A498H1T4"/>
<dbReference type="GO" id="GO:0140359">
    <property type="term" value="F:ABC-type transporter activity"/>
    <property type="evidence" value="ECO:0007669"/>
    <property type="project" value="InterPro"/>
</dbReference>
<feature type="transmembrane region" description="Helical" evidence="5">
    <location>
        <begin position="182"/>
        <end position="204"/>
    </location>
</feature>
<organism evidence="7 8">
    <name type="scientific">Methanoculleus taiwanensis</name>
    <dbReference type="NCBI Taxonomy" id="1550565"/>
    <lineage>
        <taxon>Archaea</taxon>
        <taxon>Methanobacteriati</taxon>
        <taxon>Methanobacteriota</taxon>
        <taxon>Stenosarchaea group</taxon>
        <taxon>Methanomicrobia</taxon>
        <taxon>Methanomicrobiales</taxon>
        <taxon>Methanomicrobiaceae</taxon>
        <taxon>Methanoculleus</taxon>
    </lineage>
</organism>
<evidence type="ECO:0000256" key="2">
    <source>
        <dbReference type="ARBA" id="ARBA00022692"/>
    </source>
</evidence>
<dbReference type="PRINTS" id="PR00164">
    <property type="entry name" value="ABC2TRNSPORT"/>
</dbReference>
<dbReference type="InterPro" id="IPR051328">
    <property type="entry name" value="T7SS_ABC-Transporter"/>
</dbReference>
<evidence type="ECO:0000256" key="3">
    <source>
        <dbReference type="ARBA" id="ARBA00022989"/>
    </source>
</evidence>
<evidence type="ECO:0000259" key="6">
    <source>
        <dbReference type="PROSITE" id="PS51012"/>
    </source>
</evidence>
<dbReference type="OrthoDB" id="147058at2157"/>
<reference evidence="7 8" key="1">
    <citation type="journal article" date="2015" name="Int. J. Syst. Evol. Microbiol.">
        <title>Methanoculleus taiwanensis sp. nov., a methanogen isolated from deep marine sediment at the deformation front area near Taiwan.</title>
        <authorList>
            <person name="Weng C.Y."/>
            <person name="Chen S.C."/>
            <person name="Lai M.C."/>
            <person name="Wu S.Y."/>
            <person name="Lin S."/>
            <person name="Yang T.F."/>
            <person name="Chen P.C."/>
        </authorList>
    </citation>
    <scope>NUCLEOTIDE SEQUENCE [LARGE SCALE GENOMIC DNA]</scope>
    <source>
        <strain evidence="7 8">CYW4</strain>
    </source>
</reference>
<dbReference type="InterPro" id="IPR047817">
    <property type="entry name" value="ABC2_TM_bact-type"/>
</dbReference>
<sequence>MRMAFLTVYWRDMIRFTRFRALLFSSLLQPALWLAFFGVAMSSNFDQLTSTVPVPEGVFSVEYLTFMAAGVIAMTTLFTSLFGGISILFDKNWGLMREMMASPIPRTAIMVGISLSGMTKSFIQVTIIMVFGLFIGVTFFEGYSALQVAFAILGILLFVGIFSLGFLFLSSTISMRMESPEGLQGVITLLTLPLFFVSNALYPISAFPPFLQALSVLNPLTYLVTGIRYFAIGSDFFAIGTRYSYTTADILISFAALALFTTAMYVIAWQTFRKAVVT</sequence>
<feature type="transmembrane region" description="Helical" evidence="5">
    <location>
        <begin position="122"/>
        <end position="140"/>
    </location>
</feature>
<feature type="transmembrane region" description="Helical" evidence="5">
    <location>
        <begin position="66"/>
        <end position="89"/>
    </location>
</feature>
<dbReference type="GO" id="GO:0043190">
    <property type="term" value="C:ATP-binding cassette (ABC) transporter complex"/>
    <property type="evidence" value="ECO:0007669"/>
    <property type="project" value="InterPro"/>
</dbReference>
<keyword evidence="4 5" id="KW-0472">Membrane</keyword>
<feature type="transmembrane region" description="Helical" evidence="5">
    <location>
        <begin position="146"/>
        <end position="170"/>
    </location>
</feature>
<dbReference type="InterPro" id="IPR013525">
    <property type="entry name" value="ABC2_TM"/>
</dbReference>
<evidence type="ECO:0000313" key="7">
    <source>
        <dbReference type="EMBL" id="RXE56921.1"/>
    </source>
</evidence>
<dbReference type="RefSeq" id="WP_128692669.1">
    <property type="nucleotide sequence ID" value="NZ_LHQS01000001.1"/>
</dbReference>
<evidence type="ECO:0000313" key="8">
    <source>
        <dbReference type="Proteomes" id="UP000290932"/>
    </source>
</evidence>
<proteinExistence type="predicted"/>
<feature type="transmembrane region" description="Helical" evidence="5">
    <location>
        <begin position="243"/>
        <end position="268"/>
    </location>
</feature>
<protein>
    <submittedName>
        <fullName evidence="7">Multidrug ABC transporter permease</fullName>
    </submittedName>
</protein>
<feature type="domain" description="ABC transmembrane type-2" evidence="6">
    <location>
        <begin position="21"/>
        <end position="275"/>
    </location>
</feature>
<feature type="transmembrane region" description="Helical" evidence="5">
    <location>
        <begin position="210"/>
        <end position="231"/>
    </location>
</feature>
<dbReference type="Proteomes" id="UP000290932">
    <property type="component" value="Unassembled WGS sequence"/>
</dbReference>
<dbReference type="PANTHER" id="PTHR43077:SF10">
    <property type="entry name" value="TRANSPORT PERMEASE PROTEIN"/>
    <property type="match status" value="1"/>
</dbReference>
<comment type="subcellular location">
    <subcellularLocation>
        <location evidence="1">Membrane</location>
        <topology evidence="1">Multi-pass membrane protein</topology>
    </subcellularLocation>
</comment>
<dbReference type="InterPro" id="IPR000412">
    <property type="entry name" value="ABC_2_transport"/>
</dbReference>
<evidence type="ECO:0000256" key="4">
    <source>
        <dbReference type="ARBA" id="ARBA00023136"/>
    </source>
</evidence>
<dbReference type="PIRSF" id="PIRSF006648">
    <property type="entry name" value="DrrB"/>
    <property type="match status" value="1"/>
</dbReference>
<name>A0A498H1T4_9EURY</name>
<keyword evidence="8" id="KW-1185">Reference proteome</keyword>
<dbReference type="PANTHER" id="PTHR43077">
    <property type="entry name" value="TRANSPORT PERMEASE YVFS-RELATED"/>
    <property type="match status" value="1"/>
</dbReference>
<dbReference type="EMBL" id="LHQS01000001">
    <property type="protein sequence ID" value="RXE56921.1"/>
    <property type="molecule type" value="Genomic_DNA"/>
</dbReference>
<keyword evidence="3 5" id="KW-1133">Transmembrane helix</keyword>
<evidence type="ECO:0000256" key="5">
    <source>
        <dbReference type="SAM" id="Phobius"/>
    </source>
</evidence>